<dbReference type="InterPro" id="IPR048341">
    <property type="entry name" value="DUF1285_N"/>
</dbReference>
<dbReference type="InterPro" id="IPR048342">
    <property type="entry name" value="DUF1285_C"/>
</dbReference>
<organism evidence="3">
    <name type="scientific">uncultured Thiotrichaceae bacterium</name>
    <dbReference type="NCBI Taxonomy" id="298394"/>
    <lineage>
        <taxon>Bacteria</taxon>
        <taxon>Pseudomonadati</taxon>
        <taxon>Pseudomonadota</taxon>
        <taxon>Gammaproteobacteria</taxon>
        <taxon>Thiotrichales</taxon>
        <taxon>Thiotrichaceae</taxon>
        <taxon>environmental samples</taxon>
    </lineage>
</organism>
<dbReference type="InterPro" id="IPR023361">
    <property type="entry name" value="DUF1285_beta_roll_sf"/>
</dbReference>
<proteinExistence type="predicted"/>
<dbReference type="EMBL" id="CACVAT010000363">
    <property type="protein sequence ID" value="CAA6822065.1"/>
    <property type="molecule type" value="Genomic_DNA"/>
</dbReference>
<evidence type="ECO:0000259" key="2">
    <source>
        <dbReference type="Pfam" id="PF21028"/>
    </source>
</evidence>
<dbReference type="Pfam" id="PF21028">
    <property type="entry name" value="DUF1285_C"/>
    <property type="match status" value="1"/>
</dbReference>
<feature type="domain" description="DUF1285" evidence="1">
    <location>
        <begin position="28"/>
        <end position="94"/>
    </location>
</feature>
<evidence type="ECO:0000259" key="1">
    <source>
        <dbReference type="Pfam" id="PF06938"/>
    </source>
</evidence>
<dbReference type="Pfam" id="PF06938">
    <property type="entry name" value="DUF1285_N"/>
    <property type="match status" value="1"/>
</dbReference>
<dbReference type="Gene3D" id="2.30.270.10">
    <property type="entry name" value="duf1285 protein"/>
    <property type="match status" value="1"/>
</dbReference>
<dbReference type="Gene3D" id="3.10.540.10">
    <property type="entry name" value="duf1285 like domain"/>
    <property type="match status" value="1"/>
</dbReference>
<accession>A0A6S6TRX2</accession>
<protein>
    <submittedName>
        <fullName evidence="3">FIG003620: Proteophosphoglycan</fullName>
    </submittedName>
</protein>
<name>A0A6S6TRX2_9GAMM</name>
<reference evidence="3" key="1">
    <citation type="submission" date="2020-01" db="EMBL/GenBank/DDBJ databases">
        <authorList>
            <person name="Meier V. D."/>
            <person name="Meier V D."/>
        </authorList>
    </citation>
    <scope>NUCLEOTIDE SEQUENCE</scope>
    <source>
        <strain evidence="3">HLG_WM_MAG_09</strain>
    </source>
</reference>
<gene>
    <name evidence="3" type="ORF">HELGO_WM15937</name>
</gene>
<dbReference type="AlphaFoldDB" id="A0A6S6TRX2"/>
<sequence length="202" mass="22820">MTTAASGSSTPLSQLSDNLRQIDLTGHPPVDKWQPKLRGSIDIFIKKNGEWLHEGSPFQREKLVNLFASILWQEDGKHYLRTPAEQLLIEVEEAPFFVSSLDIVDRGTEHQQLVFTTTYGDIVIAGPDNHLWIEEDSKTGEPSPYLTIRYGMKGKLSRNVFYELADIVEYAPCPPDTNTPHETNDCLFVYSQGTRFNLGASY</sequence>
<evidence type="ECO:0000313" key="3">
    <source>
        <dbReference type="EMBL" id="CAA6822065.1"/>
    </source>
</evidence>
<feature type="domain" description="DUF1285" evidence="2">
    <location>
        <begin position="95"/>
        <end position="197"/>
    </location>
</feature>